<comment type="cofactor">
    <cofactor evidence="11">
        <name>heme</name>
        <dbReference type="ChEBI" id="CHEBI:30413"/>
    </cofactor>
</comment>
<keyword evidence="7 12" id="KW-0560">Oxidoreductase</keyword>
<dbReference type="InterPro" id="IPR050665">
    <property type="entry name" value="Cytochrome_P450_Monooxygen"/>
</dbReference>
<dbReference type="GO" id="GO:0020037">
    <property type="term" value="F:heme binding"/>
    <property type="evidence" value="ECO:0007669"/>
    <property type="project" value="InterPro"/>
</dbReference>
<evidence type="ECO:0000256" key="5">
    <source>
        <dbReference type="ARBA" id="ARBA00022723"/>
    </source>
</evidence>
<organism evidence="13">
    <name type="scientific">Salix viminalis</name>
    <name type="common">Common osier</name>
    <name type="synonym">Basket willow</name>
    <dbReference type="NCBI Taxonomy" id="40686"/>
    <lineage>
        <taxon>Eukaryota</taxon>
        <taxon>Viridiplantae</taxon>
        <taxon>Streptophyta</taxon>
        <taxon>Embryophyta</taxon>
        <taxon>Tracheophyta</taxon>
        <taxon>Spermatophyta</taxon>
        <taxon>Magnoliopsida</taxon>
        <taxon>eudicotyledons</taxon>
        <taxon>Gunneridae</taxon>
        <taxon>Pentapetalae</taxon>
        <taxon>rosids</taxon>
        <taxon>fabids</taxon>
        <taxon>Malpighiales</taxon>
        <taxon>Salicaceae</taxon>
        <taxon>Saliceae</taxon>
        <taxon>Salix</taxon>
    </lineage>
</organism>
<protein>
    <recommendedName>
        <fullName evidence="14">Cytochrome P450</fullName>
    </recommendedName>
</protein>
<evidence type="ECO:0000256" key="3">
    <source>
        <dbReference type="ARBA" id="ARBA00022617"/>
    </source>
</evidence>
<keyword evidence="6" id="KW-1133">Transmembrane helix</keyword>
<evidence type="ECO:0008006" key="14">
    <source>
        <dbReference type="Google" id="ProtNLM"/>
    </source>
</evidence>
<keyword evidence="8 11" id="KW-0408">Iron</keyword>
<evidence type="ECO:0000256" key="1">
    <source>
        <dbReference type="ARBA" id="ARBA00004167"/>
    </source>
</evidence>
<dbReference type="PRINTS" id="PR00463">
    <property type="entry name" value="EP450I"/>
</dbReference>
<evidence type="ECO:0000256" key="8">
    <source>
        <dbReference type="ARBA" id="ARBA00023004"/>
    </source>
</evidence>
<name>A0A6N2MCM0_SALVM</name>
<dbReference type="GO" id="GO:0016705">
    <property type="term" value="F:oxidoreductase activity, acting on paired donors, with incorporation or reduction of molecular oxygen"/>
    <property type="evidence" value="ECO:0007669"/>
    <property type="project" value="InterPro"/>
</dbReference>
<dbReference type="GO" id="GO:0005506">
    <property type="term" value="F:iron ion binding"/>
    <property type="evidence" value="ECO:0007669"/>
    <property type="project" value="InterPro"/>
</dbReference>
<comment type="similarity">
    <text evidence="2 12">Belongs to the cytochrome P450 family.</text>
</comment>
<evidence type="ECO:0000256" key="9">
    <source>
        <dbReference type="ARBA" id="ARBA00023033"/>
    </source>
</evidence>
<dbReference type="InterPro" id="IPR002401">
    <property type="entry name" value="Cyt_P450_E_grp-I"/>
</dbReference>
<dbReference type="InterPro" id="IPR017972">
    <property type="entry name" value="Cyt_P450_CS"/>
</dbReference>
<dbReference type="GO" id="GO:0016020">
    <property type="term" value="C:membrane"/>
    <property type="evidence" value="ECO:0007669"/>
    <property type="project" value="UniProtKB-SubCell"/>
</dbReference>
<dbReference type="PROSITE" id="PS00086">
    <property type="entry name" value="CYTOCHROME_P450"/>
    <property type="match status" value="1"/>
</dbReference>
<dbReference type="InterPro" id="IPR001128">
    <property type="entry name" value="Cyt_P450"/>
</dbReference>
<accession>A0A6N2MCM0</accession>
<dbReference type="PRINTS" id="PR00385">
    <property type="entry name" value="P450"/>
</dbReference>
<dbReference type="Pfam" id="PF00067">
    <property type="entry name" value="p450"/>
    <property type="match status" value="2"/>
</dbReference>
<sequence length="364" mass="41369">MNTRSITSAIETSNIHEGEKWAKHRKIINPAFHQEKLKLMIPALYESCSEMINKWEKVVSVDERPCELDVWPYLQSLSCDAISRTSFGSNYKEGKRIFDLIKEQTDLTFHVIVRAIIIPGYRFLPIQSNRRLNAIDNEIKASLKALINKREKAMSAGEDTKNDLLDLLLESNLSEIQAHGNTKSVGMSSDDVVDECKIFYFAGQETTSVLLTWTMILLAQYPDWQERAREEVVQVIPQYLLNRDVHEEVKLGNLLLPAGVKVSVPTILLHQDPELWGDDASEFKPERFAEGVSKATKSQFSFLPFGWGPRICIGQNFALIEAKMALAMVLRHYSFELSPSYIHAPNTVITLQPQHGAPMILRKL</sequence>
<dbReference type="SUPFAM" id="SSF48264">
    <property type="entry name" value="Cytochrome P450"/>
    <property type="match status" value="1"/>
</dbReference>
<dbReference type="EMBL" id="CAADRP010001755">
    <property type="protein sequence ID" value="VFU51356.1"/>
    <property type="molecule type" value="Genomic_DNA"/>
</dbReference>
<evidence type="ECO:0000313" key="13">
    <source>
        <dbReference type="EMBL" id="VFU51356.1"/>
    </source>
</evidence>
<evidence type="ECO:0000256" key="11">
    <source>
        <dbReference type="PIRSR" id="PIRSR602401-1"/>
    </source>
</evidence>
<evidence type="ECO:0000256" key="7">
    <source>
        <dbReference type="ARBA" id="ARBA00023002"/>
    </source>
</evidence>
<evidence type="ECO:0000256" key="12">
    <source>
        <dbReference type="RuleBase" id="RU000461"/>
    </source>
</evidence>
<keyword evidence="3 11" id="KW-0349">Heme</keyword>
<keyword evidence="4" id="KW-0812">Transmembrane</keyword>
<dbReference type="AlphaFoldDB" id="A0A6N2MCM0"/>
<feature type="binding site" description="axial binding residue" evidence="11">
    <location>
        <position position="312"/>
    </location>
    <ligand>
        <name>heme</name>
        <dbReference type="ChEBI" id="CHEBI:30413"/>
    </ligand>
    <ligandPart>
        <name>Fe</name>
        <dbReference type="ChEBI" id="CHEBI:18248"/>
    </ligandPart>
</feature>
<dbReference type="GO" id="GO:0004497">
    <property type="term" value="F:monooxygenase activity"/>
    <property type="evidence" value="ECO:0007669"/>
    <property type="project" value="UniProtKB-KW"/>
</dbReference>
<reference evidence="13" key="1">
    <citation type="submission" date="2019-03" db="EMBL/GenBank/DDBJ databases">
        <authorList>
            <person name="Mank J."/>
            <person name="Almeida P."/>
        </authorList>
    </citation>
    <scope>NUCLEOTIDE SEQUENCE</scope>
    <source>
        <strain evidence="13">78183</strain>
    </source>
</reference>
<keyword evidence="10" id="KW-0472">Membrane</keyword>
<comment type="subcellular location">
    <subcellularLocation>
        <location evidence="1">Membrane</location>
        <topology evidence="1">Single-pass membrane protein</topology>
    </subcellularLocation>
</comment>
<evidence type="ECO:0000256" key="6">
    <source>
        <dbReference type="ARBA" id="ARBA00022989"/>
    </source>
</evidence>
<dbReference type="Gene3D" id="1.10.630.10">
    <property type="entry name" value="Cytochrome P450"/>
    <property type="match status" value="2"/>
</dbReference>
<keyword evidence="5 11" id="KW-0479">Metal-binding</keyword>
<keyword evidence="9 12" id="KW-0503">Monooxygenase</keyword>
<evidence type="ECO:0000256" key="10">
    <source>
        <dbReference type="ARBA" id="ARBA00023136"/>
    </source>
</evidence>
<proteinExistence type="inferred from homology"/>
<evidence type="ECO:0000256" key="4">
    <source>
        <dbReference type="ARBA" id="ARBA00022692"/>
    </source>
</evidence>
<dbReference type="InterPro" id="IPR036396">
    <property type="entry name" value="Cyt_P450_sf"/>
</dbReference>
<evidence type="ECO:0000256" key="2">
    <source>
        <dbReference type="ARBA" id="ARBA00010617"/>
    </source>
</evidence>
<dbReference type="PANTHER" id="PTHR24282:SF255">
    <property type="entry name" value="CYTOCHROME P450 72A11-RELATED"/>
    <property type="match status" value="1"/>
</dbReference>
<dbReference type="PANTHER" id="PTHR24282">
    <property type="entry name" value="CYTOCHROME P450 FAMILY MEMBER"/>
    <property type="match status" value="1"/>
</dbReference>
<gene>
    <name evidence="13" type="ORF">SVIM_LOCUS346924</name>
</gene>